<proteinExistence type="predicted"/>
<accession>A0A5P8M3J8</accession>
<dbReference type="KEGG" id="lhb:D1010_06495"/>
<dbReference type="Proteomes" id="UP000326779">
    <property type="component" value="Chromosome"/>
</dbReference>
<protein>
    <submittedName>
        <fullName evidence="1">Uncharacterized protein</fullName>
    </submittedName>
</protein>
<evidence type="ECO:0000313" key="1">
    <source>
        <dbReference type="EMBL" id="QFR23082.1"/>
    </source>
</evidence>
<dbReference type="RefSeq" id="WP_152260508.1">
    <property type="nucleotide sequence ID" value="NZ_CP045143.1"/>
</dbReference>
<evidence type="ECO:0000313" key="2">
    <source>
        <dbReference type="Proteomes" id="UP000326779"/>
    </source>
</evidence>
<name>A0A5P8M3J8_9LACO</name>
<sequence>MPKRLTNQDRIDRLTDEIARRLGEQYHAGMAYERANYLTPVKGAPSVHLTEKAWQQKKAQEANRENVAWVYSELASVLQELLEGGEADYK</sequence>
<gene>
    <name evidence="1" type="ORF">D1010_06495</name>
</gene>
<dbReference type="EMBL" id="CP045143">
    <property type="protein sequence ID" value="QFR23082.1"/>
    <property type="molecule type" value="Genomic_DNA"/>
</dbReference>
<organism evidence="1 2">
    <name type="scientific">Schleiferilactobacillus harbinensis</name>
    <dbReference type="NCBI Taxonomy" id="304207"/>
    <lineage>
        <taxon>Bacteria</taxon>
        <taxon>Bacillati</taxon>
        <taxon>Bacillota</taxon>
        <taxon>Bacilli</taxon>
        <taxon>Lactobacillales</taxon>
        <taxon>Lactobacillaceae</taxon>
        <taxon>Schleiferilactobacillus</taxon>
    </lineage>
</organism>
<reference evidence="1 2" key="1">
    <citation type="submission" date="2019-10" db="EMBL/GenBank/DDBJ databases">
        <title>The completed genome of Lactobacillus harbinensis M1.</title>
        <authorList>
            <person name="Zheng Y."/>
        </authorList>
    </citation>
    <scope>NUCLEOTIDE SEQUENCE [LARGE SCALE GENOMIC DNA]</scope>
    <source>
        <strain evidence="1 2">M1</strain>
    </source>
</reference>
<dbReference type="AlphaFoldDB" id="A0A5P8M3J8"/>